<dbReference type="AlphaFoldDB" id="A0A072NVU7"/>
<accession>A0A072NVU7</accession>
<evidence type="ECO:0000313" key="4">
    <source>
        <dbReference type="EMBL" id="KEF51153.1"/>
    </source>
</evidence>
<dbReference type="PANTHER" id="PTHR47706:SF9">
    <property type="entry name" value="NMRA-LIKE DOMAIN-CONTAINING PROTEIN-RELATED"/>
    <property type="match status" value="1"/>
</dbReference>
<gene>
    <name evidence="4" type="ORF">A1O9_12767</name>
</gene>
<protein>
    <recommendedName>
        <fullName evidence="3">NmrA-like domain-containing protein</fullName>
    </recommendedName>
</protein>
<dbReference type="Gene3D" id="3.40.50.720">
    <property type="entry name" value="NAD(P)-binding Rossmann-like Domain"/>
    <property type="match status" value="1"/>
</dbReference>
<dbReference type="OrthoDB" id="9974981at2759"/>
<dbReference type="GeneID" id="25287661"/>
<dbReference type="InterPro" id="IPR008030">
    <property type="entry name" value="NmrA-like"/>
</dbReference>
<dbReference type="GO" id="GO:0016491">
    <property type="term" value="F:oxidoreductase activity"/>
    <property type="evidence" value="ECO:0007669"/>
    <property type="project" value="UniProtKB-KW"/>
</dbReference>
<keyword evidence="1" id="KW-0521">NADP</keyword>
<organism evidence="4 5">
    <name type="scientific">Exophiala aquamarina CBS 119918</name>
    <dbReference type="NCBI Taxonomy" id="1182545"/>
    <lineage>
        <taxon>Eukaryota</taxon>
        <taxon>Fungi</taxon>
        <taxon>Dikarya</taxon>
        <taxon>Ascomycota</taxon>
        <taxon>Pezizomycotina</taxon>
        <taxon>Eurotiomycetes</taxon>
        <taxon>Chaetothyriomycetidae</taxon>
        <taxon>Chaetothyriales</taxon>
        <taxon>Herpotrichiellaceae</taxon>
        <taxon>Exophiala</taxon>
    </lineage>
</organism>
<proteinExistence type="predicted"/>
<dbReference type="HOGENOM" id="CLU_044876_3_3_1"/>
<dbReference type="SUPFAM" id="SSF51735">
    <property type="entry name" value="NAD(P)-binding Rossmann-fold domains"/>
    <property type="match status" value="1"/>
</dbReference>
<feature type="domain" description="NmrA-like" evidence="3">
    <location>
        <begin position="7"/>
        <end position="238"/>
    </location>
</feature>
<dbReference type="STRING" id="1182545.A0A072NVU7"/>
<reference evidence="4 5" key="1">
    <citation type="submission" date="2013-03" db="EMBL/GenBank/DDBJ databases">
        <title>The Genome Sequence of Exophiala aquamarina CBS 119918.</title>
        <authorList>
            <consortium name="The Broad Institute Genomics Platform"/>
            <person name="Cuomo C."/>
            <person name="de Hoog S."/>
            <person name="Gorbushina A."/>
            <person name="Walker B."/>
            <person name="Young S.K."/>
            <person name="Zeng Q."/>
            <person name="Gargeya S."/>
            <person name="Fitzgerald M."/>
            <person name="Haas B."/>
            <person name="Abouelleil A."/>
            <person name="Allen A.W."/>
            <person name="Alvarado L."/>
            <person name="Arachchi H.M."/>
            <person name="Berlin A.M."/>
            <person name="Chapman S.B."/>
            <person name="Gainer-Dewar J."/>
            <person name="Goldberg J."/>
            <person name="Griggs A."/>
            <person name="Gujja S."/>
            <person name="Hansen M."/>
            <person name="Howarth C."/>
            <person name="Imamovic A."/>
            <person name="Ireland A."/>
            <person name="Larimer J."/>
            <person name="McCowan C."/>
            <person name="Murphy C."/>
            <person name="Pearson M."/>
            <person name="Poon T.W."/>
            <person name="Priest M."/>
            <person name="Roberts A."/>
            <person name="Saif S."/>
            <person name="Shea T."/>
            <person name="Sisk P."/>
            <person name="Sykes S."/>
            <person name="Wortman J."/>
            <person name="Nusbaum C."/>
            <person name="Birren B."/>
        </authorList>
    </citation>
    <scope>NUCLEOTIDE SEQUENCE [LARGE SCALE GENOMIC DNA]</scope>
    <source>
        <strain evidence="4 5">CBS 119918</strain>
    </source>
</reference>
<evidence type="ECO:0000256" key="2">
    <source>
        <dbReference type="ARBA" id="ARBA00023002"/>
    </source>
</evidence>
<dbReference type="Proteomes" id="UP000027920">
    <property type="component" value="Unassembled WGS sequence"/>
</dbReference>
<keyword evidence="5" id="KW-1185">Reference proteome</keyword>
<dbReference type="PANTHER" id="PTHR47706">
    <property type="entry name" value="NMRA-LIKE FAMILY PROTEIN"/>
    <property type="match status" value="1"/>
</dbReference>
<name>A0A072NVU7_9EURO</name>
<dbReference type="Pfam" id="PF05368">
    <property type="entry name" value="NmrA"/>
    <property type="match status" value="1"/>
</dbReference>
<comment type="caution">
    <text evidence="4">The sequence shown here is derived from an EMBL/GenBank/DDBJ whole genome shotgun (WGS) entry which is preliminary data.</text>
</comment>
<dbReference type="EMBL" id="AMGV01000027">
    <property type="protein sequence ID" value="KEF51153.1"/>
    <property type="molecule type" value="Genomic_DNA"/>
</dbReference>
<evidence type="ECO:0000256" key="1">
    <source>
        <dbReference type="ARBA" id="ARBA00022857"/>
    </source>
</evidence>
<dbReference type="InterPro" id="IPR036291">
    <property type="entry name" value="NAD(P)-bd_dom_sf"/>
</dbReference>
<dbReference type="InterPro" id="IPR051609">
    <property type="entry name" value="NmrA/Isoflavone_reductase-like"/>
</dbReference>
<dbReference type="InterPro" id="IPR045312">
    <property type="entry name" value="PCBER-like"/>
</dbReference>
<keyword evidence="2" id="KW-0560">Oxidoreductase</keyword>
<dbReference type="Gene3D" id="3.90.25.10">
    <property type="entry name" value="UDP-galactose 4-epimerase, domain 1"/>
    <property type="match status" value="1"/>
</dbReference>
<sequence length="302" mass="32272">MSAPIRNVVVVGASGAIGRPIVNALMEGGFVVTALTRESSKTTFPQGVRAINTDYGSSSLAEVFKEQDAVVSTLGFTGLQSQISLIDAAIAAGVKVFLPSEFGLDTASPNAIQTIPGIKVKIDTVEYLKSVQDKISWTAVVTGALFDWGFDYPGVGGWNVPARTAVIWDGGNIPFEATNLTQTGKAIVAILKNPESSKNRPIYINSFTTTQNDVLRTLEKAVGEKFRVTNASVEETWKAGMEKAARGGEGQRDGVIATIHAGYYGKGNMNHYSATRGLWNERLGLTQEDIGESIRAILASRK</sequence>
<evidence type="ECO:0000259" key="3">
    <source>
        <dbReference type="Pfam" id="PF05368"/>
    </source>
</evidence>
<dbReference type="VEuPathDB" id="FungiDB:A1O9_12767"/>
<evidence type="ECO:0000313" key="5">
    <source>
        <dbReference type="Proteomes" id="UP000027920"/>
    </source>
</evidence>
<dbReference type="RefSeq" id="XP_013253743.1">
    <property type="nucleotide sequence ID" value="XM_013398289.1"/>
</dbReference>
<dbReference type="CDD" id="cd05259">
    <property type="entry name" value="PCBER_SDR_a"/>
    <property type="match status" value="1"/>
</dbReference>